<comment type="cofactor">
    <cofactor evidence="1 6">
        <name>heme</name>
        <dbReference type="ChEBI" id="CHEBI:30413"/>
    </cofactor>
</comment>
<dbReference type="GO" id="GO:0005506">
    <property type="term" value="F:iron ion binding"/>
    <property type="evidence" value="ECO:0007669"/>
    <property type="project" value="InterPro"/>
</dbReference>
<evidence type="ECO:0000256" key="3">
    <source>
        <dbReference type="ARBA" id="ARBA00022617"/>
    </source>
</evidence>
<keyword evidence="5 7" id="KW-0503">Monooxygenase</keyword>
<dbReference type="PANTHER" id="PTHR24291">
    <property type="entry name" value="CYTOCHROME P450 FAMILY 4"/>
    <property type="match status" value="1"/>
</dbReference>
<dbReference type="Pfam" id="PF00067">
    <property type="entry name" value="p450"/>
    <property type="match status" value="1"/>
</dbReference>
<dbReference type="InterPro" id="IPR001128">
    <property type="entry name" value="Cyt_P450"/>
</dbReference>
<evidence type="ECO:0000313" key="9">
    <source>
        <dbReference type="Proteomes" id="UP000820818"/>
    </source>
</evidence>
<name>A0AAD5LHC5_9CRUS</name>
<gene>
    <name evidence="8" type="ORF">GHT06_010235</name>
</gene>
<dbReference type="SUPFAM" id="SSF48264">
    <property type="entry name" value="Cytochrome P450"/>
    <property type="match status" value="1"/>
</dbReference>
<sequence>MDVLTLVLFFIVASLAWYWRWERSIFVRQVDDIPGPPRVFLFGNIFALPRDGPGLLQIFNVKWTKAYGHIYRFWRGMFPIVNISSPSDVEVILTSQVHINKSITGAFLLPWLGDGLLLSGGDKWRKDRKLLTPAFHFQILDGFFDVFNRNSEIFVEQIKKRLLVEKEIDIYPMTSRCTLDIICEAAMGIQIDAQLNHDSEYITAIDRIETMIQGRINSLLGLLPDWFYFQFTPHGRKLQKFLDLVHGFTRKVMMARKAIVDDQLADEAATENQSGKVNRSELIIIVGKRAFLDLLLEAARKGAAMSDTDIISQVDTFMFEGHDTTSAAVTWFLYCMATHPHEQDRVYQELQDCFGDSDRPCTLEDLSKLKHLDYCIKESLRLHPPVPFIRRGIYQDVRLSGHNIPANTSLGIQIYALHHNEEFFPDPEAYKPERFLPEQMIGRNPFAYVPFSAGPRNCIGQKFALYEDKVIVTTLLRQFRFDIHPHRLPIRESLNMILKPEGGMPLLITPRC</sequence>
<keyword evidence="9" id="KW-1185">Reference proteome</keyword>
<protein>
    <recommendedName>
        <fullName evidence="10">Cytochrome P450</fullName>
    </recommendedName>
</protein>
<feature type="binding site" description="axial binding residue" evidence="6">
    <location>
        <position position="458"/>
    </location>
    <ligand>
        <name>heme</name>
        <dbReference type="ChEBI" id="CHEBI:30413"/>
    </ligand>
    <ligandPart>
        <name>Fe</name>
        <dbReference type="ChEBI" id="CHEBI:18248"/>
    </ligandPart>
</feature>
<dbReference type="PRINTS" id="PR00385">
    <property type="entry name" value="P450"/>
</dbReference>
<dbReference type="GO" id="GO:0004497">
    <property type="term" value="F:monooxygenase activity"/>
    <property type="evidence" value="ECO:0007669"/>
    <property type="project" value="UniProtKB-KW"/>
</dbReference>
<keyword evidence="7" id="KW-0560">Oxidoreductase</keyword>
<dbReference type="InterPro" id="IPR036396">
    <property type="entry name" value="Cyt_P450_sf"/>
</dbReference>
<keyword evidence="6 7" id="KW-0479">Metal-binding</keyword>
<evidence type="ECO:0000256" key="1">
    <source>
        <dbReference type="ARBA" id="ARBA00001971"/>
    </source>
</evidence>
<dbReference type="PROSITE" id="PS00086">
    <property type="entry name" value="CYTOCHROME_P450"/>
    <property type="match status" value="1"/>
</dbReference>
<dbReference type="Gene3D" id="1.10.630.10">
    <property type="entry name" value="Cytochrome P450"/>
    <property type="match status" value="1"/>
</dbReference>
<dbReference type="GO" id="GO:0016705">
    <property type="term" value="F:oxidoreductase activity, acting on paired donors, with incorporation or reduction of molecular oxygen"/>
    <property type="evidence" value="ECO:0007669"/>
    <property type="project" value="InterPro"/>
</dbReference>
<comment type="similarity">
    <text evidence="2 7">Belongs to the cytochrome P450 family.</text>
</comment>
<dbReference type="EMBL" id="WJBH02000002">
    <property type="protein sequence ID" value="KAI9562780.1"/>
    <property type="molecule type" value="Genomic_DNA"/>
</dbReference>
<evidence type="ECO:0000256" key="4">
    <source>
        <dbReference type="ARBA" id="ARBA00023004"/>
    </source>
</evidence>
<organism evidence="8 9">
    <name type="scientific">Daphnia sinensis</name>
    <dbReference type="NCBI Taxonomy" id="1820382"/>
    <lineage>
        <taxon>Eukaryota</taxon>
        <taxon>Metazoa</taxon>
        <taxon>Ecdysozoa</taxon>
        <taxon>Arthropoda</taxon>
        <taxon>Crustacea</taxon>
        <taxon>Branchiopoda</taxon>
        <taxon>Diplostraca</taxon>
        <taxon>Cladocera</taxon>
        <taxon>Anomopoda</taxon>
        <taxon>Daphniidae</taxon>
        <taxon>Daphnia</taxon>
        <taxon>Daphnia similis group</taxon>
    </lineage>
</organism>
<evidence type="ECO:0000256" key="5">
    <source>
        <dbReference type="ARBA" id="ARBA00023033"/>
    </source>
</evidence>
<dbReference type="CDD" id="cd20628">
    <property type="entry name" value="CYP4"/>
    <property type="match status" value="1"/>
</dbReference>
<dbReference type="PRINTS" id="PR00463">
    <property type="entry name" value="EP450I"/>
</dbReference>
<dbReference type="InterPro" id="IPR002401">
    <property type="entry name" value="Cyt_P450_E_grp-I"/>
</dbReference>
<evidence type="ECO:0008006" key="10">
    <source>
        <dbReference type="Google" id="ProtNLM"/>
    </source>
</evidence>
<keyword evidence="4 6" id="KW-0408">Iron</keyword>
<reference evidence="8 9" key="1">
    <citation type="submission" date="2022-05" db="EMBL/GenBank/DDBJ databases">
        <title>A multi-omics perspective on studying reproductive biology in Daphnia sinensis.</title>
        <authorList>
            <person name="Jia J."/>
        </authorList>
    </citation>
    <scope>NUCLEOTIDE SEQUENCE [LARGE SCALE GENOMIC DNA]</scope>
    <source>
        <strain evidence="8 9">WSL</strain>
    </source>
</reference>
<keyword evidence="3 6" id="KW-0349">Heme</keyword>
<accession>A0AAD5LHC5</accession>
<evidence type="ECO:0000256" key="7">
    <source>
        <dbReference type="RuleBase" id="RU000461"/>
    </source>
</evidence>
<dbReference type="Proteomes" id="UP000820818">
    <property type="component" value="Linkage Group LG2"/>
</dbReference>
<dbReference type="InterPro" id="IPR050196">
    <property type="entry name" value="Cytochrome_P450_Monoox"/>
</dbReference>
<evidence type="ECO:0000256" key="2">
    <source>
        <dbReference type="ARBA" id="ARBA00010617"/>
    </source>
</evidence>
<evidence type="ECO:0000313" key="8">
    <source>
        <dbReference type="EMBL" id="KAI9562780.1"/>
    </source>
</evidence>
<proteinExistence type="inferred from homology"/>
<comment type="caution">
    <text evidence="8">The sequence shown here is derived from an EMBL/GenBank/DDBJ whole genome shotgun (WGS) entry which is preliminary data.</text>
</comment>
<evidence type="ECO:0000256" key="6">
    <source>
        <dbReference type="PIRSR" id="PIRSR602401-1"/>
    </source>
</evidence>
<dbReference type="GO" id="GO:0020037">
    <property type="term" value="F:heme binding"/>
    <property type="evidence" value="ECO:0007669"/>
    <property type="project" value="InterPro"/>
</dbReference>
<dbReference type="InterPro" id="IPR017972">
    <property type="entry name" value="Cyt_P450_CS"/>
</dbReference>
<dbReference type="PANTHER" id="PTHR24291:SF201">
    <property type="entry name" value="CYTOCHROME P450, FAMILY 4, SUBFAMILY B, POLYPEPTIDE 7"/>
    <property type="match status" value="1"/>
</dbReference>
<dbReference type="AlphaFoldDB" id="A0AAD5LHC5"/>